<dbReference type="InterPro" id="IPR052046">
    <property type="entry name" value="GH57_Enzymes"/>
</dbReference>
<dbReference type="InterPro" id="IPR011330">
    <property type="entry name" value="Glyco_hydro/deAcase_b/a-brl"/>
</dbReference>
<dbReference type="Proteomes" id="UP000034137">
    <property type="component" value="Unassembled WGS sequence"/>
</dbReference>
<dbReference type="GO" id="GO:0003824">
    <property type="term" value="F:catalytic activity"/>
    <property type="evidence" value="ECO:0007669"/>
    <property type="project" value="InterPro"/>
</dbReference>
<dbReference type="SUPFAM" id="SSF88713">
    <property type="entry name" value="Glycoside hydrolase/deacetylase"/>
    <property type="match status" value="1"/>
</dbReference>
<dbReference type="GO" id="GO:0005975">
    <property type="term" value="P:carbohydrate metabolic process"/>
    <property type="evidence" value="ECO:0007669"/>
    <property type="project" value="InterPro"/>
</dbReference>
<dbReference type="InterPro" id="IPR004300">
    <property type="entry name" value="Glyco_hydro_57_N"/>
</dbReference>
<comment type="similarity">
    <text evidence="1">Belongs to the glycosyl hydrolase 57 family.</text>
</comment>
<accession>A0A0G0Q0V6</accession>
<feature type="domain" description="Glycoside hydrolase family 57 N-terminal" evidence="3">
    <location>
        <begin position="23"/>
        <end position="240"/>
    </location>
</feature>
<dbReference type="Pfam" id="PF03065">
    <property type="entry name" value="Glyco_hydro_57"/>
    <property type="match status" value="1"/>
</dbReference>
<dbReference type="Gene3D" id="3.20.110.20">
    <property type="match status" value="1"/>
</dbReference>
<organism evidence="4 5">
    <name type="scientific">Candidatus Falkowbacteria bacterium GW2011_GWF2_39_8</name>
    <dbReference type="NCBI Taxonomy" id="1618642"/>
    <lineage>
        <taxon>Bacteria</taxon>
        <taxon>Candidatus Falkowiibacteriota</taxon>
    </lineage>
</organism>
<evidence type="ECO:0000259" key="3">
    <source>
        <dbReference type="Pfam" id="PF03065"/>
    </source>
</evidence>
<comment type="caution">
    <text evidence="4">The sequence shown here is derived from an EMBL/GenBank/DDBJ whole genome shotgun (WGS) entry which is preliminary data.</text>
</comment>
<evidence type="ECO:0000256" key="2">
    <source>
        <dbReference type="ARBA" id="ARBA00023277"/>
    </source>
</evidence>
<sequence>MYWINFLHLYQPANIESEKIVAATKHSYERIVRALEEHPDIKFTLNISGCLLLRWAEEFHYDGLILRIKKLIENGQVELVGSAAYHTLLPLSKLTEAEAQIVENENILKKYFGNELKLRGFFFPEMAYGHKVAKLVKKLGYQWAIVDEISLNGKLGQLDTDQRYIDKNSGLELVFRQRNISETYVPETLAKEIKEKKLTTAITASDAELYGLHYIDHTAEFEKLLKTKDLVTLTISEFINGKENFKKIDAVEASWQSSEQELADKQPYILWSDKKNEVHRKLWQLVALAEKTNKESADDPNLVWARWHLVRGMASCVFWWASGRDFSPVFGPIAWNPDEIEKGVNELIRSIRTLENSTNLVTKVKAEKLAMEIRKLVWHTHWNFYRKK</sequence>
<keyword evidence="2" id="KW-0119">Carbohydrate metabolism</keyword>
<dbReference type="AlphaFoldDB" id="A0A0G0Q0V6"/>
<evidence type="ECO:0000256" key="1">
    <source>
        <dbReference type="ARBA" id="ARBA00006821"/>
    </source>
</evidence>
<evidence type="ECO:0000313" key="4">
    <source>
        <dbReference type="EMBL" id="KKR33793.1"/>
    </source>
</evidence>
<name>A0A0G0Q0V6_9BACT</name>
<dbReference type="EMBL" id="LBXO01000003">
    <property type="protein sequence ID" value="KKR33793.1"/>
    <property type="molecule type" value="Genomic_DNA"/>
</dbReference>
<protein>
    <recommendedName>
        <fullName evidence="3">Glycoside hydrolase family 57 N-terminal domain-containing protein</fullName>
    </recommendedName>
</protein>
<reference evidence="4 5" key="1">
    <citation type="journal article" date="2015" name="Nature">
        <title>rRNA introns, odd ribosomes, and small enigmatic genomes across a large radiation of phyla.</title>
        <authorList>
            <person name="Brown C.T."/>
            <person name="Hug L.A."/>
            <person name="Thomas B.C."/>
            <person name="Sharon I."/>
            <person name="Castelle C.J."/>
            <person name="Singh A."/>
            <person name="Wilkins M.J."/>
            <person name="Williams K.H."/>
            <person name="Banfield J.F."/>
        </authorList>
    </citation>
    <scope>NUCLEOTIDE SEQUENCE [LARGE SCALE GENOMIC DNA]</scope>
</reference>
<dbReference type="PANTHER" id="PTHR36306">
    <property type="entry name" value="ALPHA-AMYLASE-RELATED-RELATED"/>
    <property type="match status" value="1"/>
</dbReference>
<gene>
    <name evidence="4" type="ORF">UT64_C0003G0014</name>
</gene>
<dbReference type="PANTHER" id="PTHR36306:SF1">
    <property type="entry name" value="ALPHA-AMYLASE-RELATED"/>
    <property type="match status" value="1"/>
</dbReference>
<evidence type="ECO:0000313" key="5">
    <source>
        <dbReference type="Proteomes" id="UP000034137"/>
    </source>
</evidence>
<proteinExistence type="inferred from homology"/>